<dbReference type="SUPFAM" id="SSF51316">
    <property type="entry name" value="Mss4-like"/>
    <property type="match status" value="1"/>
</dbReference>
<dbReference type="GO" id="GO:0046872">
    <property type="term" value="F:metal ion binding"/>
    <property type="evidence" value="ECO:0007669"/>
    <property type="project" value="UniProtKB-KW"/>
</dbReference>
<organism evidence="6">
    <name type="scientific">hydrothermal vent metagenome</name>
    <dbReference type="NCBI Taxonomy" id="652676"/>
    <lineage>
        <taxon>unclassified sequences</taxon>
        <taxon>metagenomes</taxon>
        <taxon>ecological metagenomes</taxon>
    </lineage>
</organism>
<dbReference type="PANTHER" id="PTHR33337">
    <property type="entry name" value="GFA DOMAIN-CONTAINING PROTEIN"/>
    <property type="match status" value="1"/>
</dbReference>
<evidence type="ECO:0000256" key="3">
    <source>
        <dbReference type="ARBA" id="ARBA00022833"/>
    </source>
</evidence>
<accession>A0A3B0Y7G5</accession>
<dbReference type="AlphaFoldDB" id="A0A3B0Y7G5"/>
<reference evidence="6" key="1">
    <citation type="submission" date="2018-06" db="EMBL/GenBank/DDBJ databases">
        <authorList>
            <person name="Zhirakovskaya E."/>
        </authorList>
    </citation>
    <scope>NUCLEOTIDE SEQUENCE</scope>
</reference>
<keyword evidence="4" id="KW-0456">Lyase</keyword>
<keyword evidence="3" id="KW-0862">Zinc</keyword>
<evidence type="ECO:0000256" key="2">
    <source>
        <dbReference type="ARBA" id="ARBA00022723"/>
    </source>
</evidence>
<feature type="domain" description="CENP-V/GFA" evidence="5">
    <location>
        <begin position="7"/>
        <end position="124"/>
    </location>
</feature>
<dbReference type="PROSITE" id="PS51891">
    <property type="entry name" value="CENP_V_GFA"/>
    <property type="match status" value="1"/>
</dbReference>
<dbReference type="PANTHER" id="PTHR33337:SF40">
    <property type="entry name" value="CENP-V_GFA DOMAIN-CONTAINING PROTEIN-RELATED"/>
    <property type="match status" value="1"/>
</dbReference>
<dbReference type="InterPro" id="IPR011057">
    <property type="entry name" value="Mss4-like_sf"/>
</dbReference>
<evidence type="ECO:0000313" key="6">
    <source>
        <dbReference type="EMBL" id="VAW71467.1"/>
    </source>
</evidence>
<dbReference type="EMBL" id="UOFL01000022">
    <property type="protein sequence ID" value="VAW71467.1"/>
    <property type="molecule type" value="Genomic_DNA"/>
</dbReference>
<gene>
    <name evidence="6" type="ORF">MNBD_GAMMA12-3797</name>
</gene>
<name>A0A3B0Y7G5_9ZZZZ</name>
<comment type="similarity">
    <text evidence="1">Belongs to the Gfa family.</text>
</comment>
<dbReference type="InterPro" id="IPR006913">
    <property type="entry name" value="CENP-V/GFA"/>
</dbReference>
<protein>
    <recommendedName>
        <fullName evidence="5">CENP-V/GFA domain-containing protein</fullName>
    </recommendedName>
</protein>
<evidence type="ECO:0000256" key="1">
    <source>
        <dbReference type="ARBA" id="ARBA00005495"/>
    </source>
</evidence>
<dbReference type="GO" id="GO:0016846">
    <property type="term" value="F:carbon-sulfur lyase activity"/>
    <property type="evidence" value="ECO:0007669"/>
    <property type="project" value="InterPro"/>
</dbReference>
<dbReference type="Pfam" id="PF04828">
    <property type="entry name" value="GFA"/>
    <property type="match status" value="1"/>
</dbReference>
<sequence length="146" mass="16273">MSSNREYRGRCLCGAITYKVTGTPKIVAHCHCEDCQRLSGTGHLPGAMYSVDQFQLDGEYGEYKLISENDTEVTRIFCRNCGSPILGKNSGMPGFVTITLGTLDDSTEFEPEVVIFSRNKKKWDVMSDSLMVFATQPDWNPKDESA</sequence>
<proteinExistence type="inferred from homology"/>
<dbReference type="Gene3D" id="3.90.1590.10">
    <property type="entry name" value="glutathione-dependent formaldehyde- activating enzyme (gfa)"/>
    <property type="match status" value="1"/>
</dbReference>
<evidence type="ECO:0000259" key="5">
    <source>
        <dbReference type="PROSITE" id="PS51891"/>
    </source>
</evidence>
<evidence type="ECO:0000256" key="4">
    <source>
        <dbReference type="ARBA" id="ARBA00023239"/>
    </source>
</evidence>
<keyword evidence="2" id="KW-0479">Metal-binding</keyword>